<sequence>MRDPTPVPPVPPPPSDEDRARLEAAVKRDDGFFTTYCVSSWSPHLVRLAAELRLTPNAVTGVSVGLAALAAVWFSEGTREARIAGAVLLYLSFVLDCVDGQLARYTGAFSACGSWLDATFDRVKEYTVYAGLAAGYGVAPGGGSDAAQDVWRLAVAALVLQVLRHTLDSAYAAARPPAPADGAEAAPAGGVAVLSRRLERGAVARRLKRMIVLPIGERTALIAVTAAVFDARVTFLALLAWGGLATLYMLGGRMGRSMAR</sequence>
<dbReference type="PROSITE" id="PS00379">
    <property type="entry name" value="CDP_ALCOHOL_P_TRANSF"/>
    <property type="match status" value="1"/>
</dbReference>
<evidence type="ECO:0000256" key="1">
    <source>
        <dbReference type="ARBA" id="ARBA00022679"/>
    </source>
</evidence>
<dbReference type="GO" id="GO:0016740">
    <property type="term" value="F:transferase activity"/>
    <property type="evidence" value="ECO:0007669"/>
    <property type="project" value="UniProtKB-KW"/>
</dbReference>
<keyword evidence="1 2" id="KW-0808">Transferase</keyword>
<name>A0ABV8I496_9ACTN</name>
<evidence type="ECO:0000256" key="2">
    <source>
        <dbReference type="RuleBase" id="RU003750"/>
    </source>
</evidence>
<keyword evidence="3" id="KW-0812">Transmembrane</keyword>
<protein>
    <submittedName>
        <fullName evidence="4">CDP-alcohol phosphatidyltransferase family protein</fullName>
        <ecNumber evidence="4">2.7.8.-</ecNumber>
    </submittedName>
</protein>
<keyword evidence="3" id="KW-0472">Membrane</keyword>
<feature type="transmembrane region" description="Helical" evidence="3">
    <location>
        <begin position="235"/>
        <end position="251"/>
    </location>
</feature>
<evidence type="ECO:0000313" key="4">
    <source>
        <dbReference type="EMBL" id="MFC4058001.1"/>
    </source>
</evidence>
<keyword evidence="3" id="KW-1133">Transmembrane helix</keyword>
<dbReference type="InterPro" id="IPR000462">
    <property type="entry name" value="CDP-OH_P_trans"/>
</dbReference>
<comment type="caution">
    <text evidence="4">The sequence shown here is derived from an EMBL/GenBank/DDBJ whole genome shotgun (WGS) entry which is preliminary data.</text>
</comment>
<evidence type="ECO:0000256" key="3">
    <source>
        <dbReference type="SAM" id="Phobius"/>
    </source>
</evidence>
<dbReference type="Proteomes" id="UP001595850">
    <property type="component" value="Unassembled WGS sequence"/>
</dbReference>
<gene>
    <name evidence="4" type="ORF">ACFOWE_06825</name>
</gene>
<dbReference type="EC" id="2.7.8.-" evidence="4"/>
<evidence type="ECO:0000313" key="5">
    <source>
        <dbReference type="Proteomes" id="UP001595850"/>
    </source>
</evidence>
<dbReference type="EMBL" id="JBHSBM010000011">
    <property type="protein sequence ID" value="MFC4058001.1"/>
    <property type="molecule type" value="Genomic_DNA"/>
</dbReference>
<keyword evidence="5" id="KW-1185">Reference proteome</keyword>
<dbReference type="Pfam" id="PF01066">
    <property type="entry name" value="CDP-OH_P_transf"/>
    <property type="match status" value="1"/>
</dbReference>
<reference evidence="5" key="1">
    <citation type="journal article" date="2019" name="Int. J. Syst. Evol. Microbiol.">
        <title>The Global Catalogue of Microorganisms (GCM) 10K type strain sequencing project: providing services to taxonomists for standard genome sequencing and annotation.</title>
        <authorList>
            <consortium name="The Broad Institute Genomics Platform"/>
            <consortium name="The Broad Institute Genome Sequencing Center for Infectious Disease"/>
            <person name="Wu L."/>
            <person name="Ma J."/>
        </authorList>
    </citation>
    <scope>NUCLEOTIDE SEQUENCE [LARGE SCALE GENOMIC DNA]</scope>
    <source>
        <strain evidence="5">TBRC 4489</strain>
    </source>
</reference>
<accession>A0ABV8I496</accession>
<dbReference type="RefSeq" id="WP_377286149.1">
    <property type="nucleotide sequence ID" value="NZ_JBHSBM010000011.1"/>
</dbReference>
<dbReference type="InterPro" id="IPR043130">
    <property type="entry name" value="CDP-OH_PTrfase_TM_dom"/>
</dbReference>
<comment type="similarity">
    <text evidence="2">Belongs to the CDP-alcohol phosphatidyltransferase class-I family.</text>
</comment>
<proteinExistence type="inferred from homology"/>
<feature type="transmembrane region" description="Helical" evidence="3">
    <location>
        <begin position="210"/>
        <end position="229"/>
    </location>
</feature>
<feature type="transmembrane region" description="Helical" evidence="3">
    <location>
        <begin position="54"/>
        <end position="74"/>
    </location>
</feature>
<organism evidence="4 5">
    <name type="scientific">Planomonospora corallina</name>
    <dbReference type="NCBI Taxonomy" id="1806052"/>
    <lineage>
        <taxon>Bacteria</taxon>
        <taxon>Bacillati</taxon>
        <taxon>Actinomycetota</taxon>
        <taxon>Actinomycetes</taxon>
        <taxon>Streptosporangiales</taxon>
        <taxon>Streptosporangiaceae</taxon>
        <taxon>Planomonospora</taxon>
    </lineage>
</organism>
<dbReference type="Gene3D" id="1.20.120.1760">
    <property type="match status" value="1"/>
</dbReference>
<dbReference type="InterPro" id="IPR048254">
    <property type="entry name" value="CDP_ALCOHOL_P_TRANSF_CS"/>
</dbReference>